<comment type="caution">
    <text evidence="2">The sequence shown here is derived from an EMBL/GenBank/DDBJ whole genome shotgun (WGS) entry which is preliminary data.</text>
</comment>
<reference evidence="2" key="1">
    <citation type="submission" date="2023-06" db="EMBL/GenBank/DDBJ databases">
        <title>Genome-scale phylogeny and comparative genomics of the fungal order Sordariales.</title>
        <authorList>
            <consortium name="Lawrence Berkeley National Laboratory"/>
            <person name="Hensen N."/>
            <person name="Bonometti L."/>
            <person name="Westerberg I."/>
            <person name="Brannstrom I.O."/>
            <person name="Guillou S."/>
            <person name="Cros-Aarteil S."/>
            <person name="Calhoun S."/>
            <person name="Haridas S."/>
            <person name="Kuo A."/>
            <person name="Mondo S."/>
            <person name="Pangilinan J."/>
            <person name="Riley R."/>
            <person name="LaButti K."/>
            <person name="Andreopoulos B."/>
            <person name="Lipzen A."/>
            <person name="Chen C."/>
            <person name="Yanf M."/>
            <person name="Daum C."/>
            <person name="Ng V."/>
            <person name="Clum A."/>
            <person name="Steindorff A."/>
            <person name="Ohm R."/>
            <person name="Martin F."/>
            <person name="Silar P."/>
            <person name="Natvig D."/>
            <person name="Lalanne C."/>
            <person name="Gautier V."/>
            <person name="Ament-velasquez S.L."/>
            <person name="Kruys A."/>
            <person name="Hutchinson M.I."/>
            <person name="Powell A.J."/>
            <person name="Barry K."/>
            <person name="Miller A.N."/>
            <person name="Grigoriev I.V."/>
            <person name="Debuchy R."/>
            <person name="Gladieux P."/>
            <person name="Thoren M.H."/>
            <person name="Johannesson H."/>
        </authorList>
    </citation>
    <scope>NUCLEOTIDE SEQUENCE</scope>
    <source>
        <strain evidence="2">SMH3187-1</strain>
    </source>
</reference>
<proteinExistence type="predicted"/>
<dbReference type="Pfam" id="PF06985">
    <property type="entry name" value="HET"/>
    <property type="match status" value="1"/>
</dbReference>
<dbReference type="InterPro" id="IPR010730">
    <property type="entry name" value="HET"/>
</dbReference>
<name>A0AA40ER23_9PEZI</name>
<accession>A0AA40ER23</accession>
<evidence type="ECO:0000259" key="1">
    <source>
        <dbReference type="Pfam" id="PF06985"/>
    </source>
</evidence>
<feature type="domain" description="Heterokaryon incompatibility" evidence="1">
    <location>
        <begin position="1"/>
        <end position="104"/>
    </location>
</feature>
<dbReference type="PANTHER" id="PTHR33112:SF12">
    <property type="entry name" value="HETEROKARYON INCOMPATIBILITY DOMAIN-CONTAINING PROTEIN"/>
    <property type="match status" value="1"/>
</dbReference>
<dbReference type="PANTHER" id="PTHR33112">
    <property type="entry name" value="DOMAIN PROTEIN, PUTATIVE-RELATED"/>
    <property type="match status" value="1"/>
</dbReference>
<evidence type="ECO:0000313" key="2">
    <source>
        <dbReference type="EMBL" id="KAK0743855.1"/>
    </source>
</evidence>
<evidence type="ECO:0000313" key="3">
    <source>
        <dbReference type="Proteomes" id="UP001172155"/>
    </source>
</evidence>
<dbReference type="AlphaFoldDB" id="A0AA40ER23"/>
<protein>
    <submittedName>
        <fullName evidence="2">Heterokaryon incompatibility</fullName>
    </submittedName>
</protein>
<keyword evidence="3" id="KW-1185">Reference proteome</keyword>
<organism evidence="2 3">
    <name type="scientific">Schizothecium vesticola</name>
    <dbReference type="NCBI Taxonomy" id="314040"/>
    <lineage>
        <taxon>Eukaryota</taxon>
        <taxon>Fungi</taxon>
        <taxon>Dikarya</taxon>
        <taxon>Ascomycota</taxon>
        <taxon>Pezizomycotina</taxon>
        <taxon>Sordariomycetes</taxon>
        <taxon>Sordariomycetidae</taxon>
        <taxon>Sordariales</taxon>
        <taxon>Schizotheciaceae</taxon>
        <taxon>Schizothecium</taxon>
    </lineage>
</organism>
<dbReference type="Proteomes" id="UP001172155">
    <property type="component" value="Unassembled WGS sequence"/>
</dbReference>
<sequence>MKVTEQLGLRFLWADALCIVQDDQPMKEFMIPLMGGIYGKAVLTIVAVSGGHANAGLSGWGGKDILKWIENVVRAGAMTLGVLPDVEEDLKRSPYVKRAWTYQEGCLSARCVIFLNSYAYFHYHESL</sequence>
<dbReference type="EMBL" id="JAUKUD010000005">
    <property type="protein sequence ID" value="KAK0743855.1"/>
    <property type="molecule type" value="Genomic_DNA"/>
</dbReference>
<gene>
    <name evidence="2" type="ORF">B0T18DRAFT_192222</name>
</gene>